<evidence type="ECO:0000259" key="15">
    <source>
        <dbReference type="Pfam" id="PF21171"/>
    </source>
</evidence>
<proteinExistence type="predicted"/>
<organism evidence="16 17">
    <name type="scientific">Leptosia nina</name>
    <dbReference type="NCBI Taxonomy" id="320188"/>
    <lineage>
        <taxon>Eukaryota</taxon>
        <taxon>Metazoa</taxon>
        <taxon>Ecdysozoa</taxon>
        <taxon>Arthropoda</taxon>
        <taxon>Hexapoda</taxon>
        <taxon>Insecta</taxon>
        <taxon>Pterygota</taxon>
        <taxon>Neoptera</taxon>
        <taxon>Endopterygota</taxon>
        <taxon>Lepidoptera</taxon>
        <taxon>Glossata</taxon>
        <taxon>Ditrysia</taxon>
        <taxon>Papilionoidea</taxon>
        <taxon>Pieridae</taxon>
        <taxon>Pierinae</taxon>
        <taxon>Leptosia</taxon>
    </lineage>
</organism>
<evidence type="ECO:0000256" key="12">
    <source>
        <dbReference type="ARBA" id="ARBA00072755"/>
    </source>
</evidence>
<dbReference type="InterPro" id="IPR036691">
    <property type="entry name" value="Endo/exonu/phosph_ase_sf"/>
</dbReference>
<dbReference type="PANTHER" id="PTHR12121">
    <property type="entry name" value="CARBON CATABOLITE REPRESSOR PROTEIN 4"/>
    <property type="match status" value="1"/>
</dbReference>
<evidence type="ECO:0000313" key="16">
    <source>
        <dbReference type="EMBL" id="CAK1549831.1"/>
    </source>
</evidence>
<dbReference type="GO" id="GO:0004535">
    <property type="term" value="F:poly(A)-specific ribonuclease activity"/>
    <property type="evidence" value="ECO:0007669"/>
    <property type="project" value="UniProtKB-ARBA"/>
</dbReference>
<dbReference type="GO" id="GO:0000288">
    <property type="term" value="P:nuclear-transcribed mRNA catabolic process, deadenylation-dependent decay"/>
    <property type="evidence" value="ECO:0007669"/>
    <property type="project" value="TreeGrafter"/>
</dbReference>
<reference evidence="16 17" key="1">
    <citation type="submission" date="2023-11" db="EMBL/GenBank/DDBJ databases">
        <authorList>
            <person name="Okamura Y."/>
        </authorList>
    </citation>
    <scope>NUCLEOTIDE SEQUENCE [LARGE SCALE GENOMIC DNA]</scope>
</reference>
<protein>
    <recommendedName>
        <fullName evidence="12">2',5'-phosphodiesterase 12</fullName>
    </recommendedName>
    <alternativeName>
        <fullName evidence="13">Mitochondrial deadenylase</fullName>
    </alternativeName>
</protein>
<evidence type="ECO:0000256" key="6">
    <source>
        <dbReference type="ARBA" id="ARBA00022723"/>
    </source>
</evidence>
<dbReference type="InterPro" id="IPR005135">
    <property type="entry name" value="Endo/exonuclease/phosphatase"/>
</dbReference>
<keyword evidence="7" id="KW-0378">Hydrolase</keyword>
<keyword evidence="9" id="KW-0460">Magnesium</keyword>
<keyword evidence="11" id="KW-0496">Mitochondrion</keyword>
<evidence type="ECO:0000256" key="5">
    <source>
        <dbReference type="ARBA" id="ARBA00022722"/>
    </source>
</evidence>
<evidence type="ECO:0000256" key="7">
    <source>
        <dbReference type="ARBA" id="ARBA00022801"/>
    </source>
</evidence>
<gene>
    <name evidence="16" type="ORF">LNINA_LOCUS9101</name>
</gene>
<comment type="subcellular location">
    <subcellularLocation>
        <location evidence="2">Mitochondrion matrix</location>
    </subcellularLocation>
</comment>
<dbReference type="AlphaFoldDB" id="A0AAV1JMR0"/>
<comment type="cofactor">
    <cofactor evidence="1">
        <name>Mg(2+)</name>
        <dbReference type="ChEBI" id="CHEBI:18420"/>
    </cofactor>
</comment>
<feature type="domain" description="2',5'-phosphodiesterase 12-like N-terminal" evidence="15">
    <location>
        <begin position="116"/>
        <end position="210"/>
    </location>
</feature>
<evidence type="ECO:0000256" key="9">
    <source>
        <dbReference type="ARBA" id="ARBA00022842"/>
    </source>
</evidence>
<dbReference type="SUPFAM" id="SSF56219">
    <property type="entry name" value="DNase I-like"/>
    <property type="match status" value="1"/>
</dbReference>
<comment type="caution">
    <text evidence="16">The sequence shown here is derived from an EMBL/GenBank/DDBJ whole genome shotgun (WGS) entry which is preliminary data.</text>
</comment>
<evidence type="ECO:0000256" key="4">
    <source>
        <dbReference type="ARBA" id="ARBA00022664"/>
    </source>
</evidence>
<feature type="domain" description="Endonuclease/exonuclease/phosphatase" evidence="14">
    <location>
        <begin position="244"/>
        <end position="553"/>
    </location>
</feature>
<dbReference type="FunFam" id="3.60.10.10:FF:000018">
    <property type="entry name" value="2',5'-phosphodiesterase 12"/>
    <property type="match status" value="1"/>
</dbReference>
<dbReference type="InterPro" id="IPR048821">
    <property type="entry name" value="PDE12-like_N"/>
</dbReference>
<evidence type="ECO:0000259" key="14">
    <source>
        <dbReference type="Pfam" id="PF03372"/>
    </source>
</evidence>
<keyword evidence="6" id="KW-0479">Metal-binding</keyword>
<dbReference type="InterPro" id="IPR050410">
    <property type="entry name" value="CCR4/nocturin_mRNA_transcr"/>
</dbReference>
<keyword evidence="17" id="KW-1185">Reference proteome</keyword>
<evidence type="ECO:0000256" key="13">
    <source>
        <dbReference type="ARBA" id="ARBA00083541"/>
    </source>
</evidence>
<dbReference type="GO" id="GO:0006397">
    <property type="term" value="P:mRNA processing"/>
    <property type="evidence" value="ECO:0007669"/>
    <property type="project" value="UniProtKB-KW"/>
</dbReference>
<dbReference type="Pfam" id="PF21171">
    <property type="entry name" value="PDE12-like_N"/>
    <property type="match status" value="1"/>
</dbReference>
<dbReference type="EMBL" id="CAVLEF010000040">
    <property type="protein sequence ID" value="CAK1549831.1"/>
    <property type="molecule type" value="Genomic_DNA"/>
</dbReference>
<evidence type="ECO:0000256" key="1">
    <source>
        <dbReference type="ARBA" id="ARBA00001946"/>
    </source>
</evidence>
<evidence type="ECO:0000256" key="10">
    <source>
        <dbReference type="ARBA" id="ARBA00022946"/>
    </source>
</evidence>
<dbReference type="GO" id="GO:0046872">
    <property type="term" value="F:metal ion binding"/>
    <property type="evidence" value="ECO:0007669"/>
    <property type="project" value="UniProtKB-KW"/>
</dbReference>
<evidence type="ECO:0000256" key="8">
    <source>
        <dbReference type="ARBA" id="ARBA00022839"/>
    </source>
</evidence>
<accession>A0AAV1JMR0</accession>
<dbReference type="Gene3D" id="3.60.10.10">
    <property type="entry name" value="Endonuclease/exonuclease/phosphatase"/>
    <property type="match status" value="1"/>
</dbReference>
<sequence length="565" mass="64499">MNVNKCYFRHIPDEDKIDISFLLQIKESIRQFNLSRKSSEHIESLCARIGTNVQKVVNKKSKKKDGKEDITVVVKIFDDKNNLLPEKYTCLELFQLEGPLKVKINDHIYDIVFNSPWIVNFNLPRSILVGFPVYPENLETCYSDKKLSVFNWYRGLVVNDKGNIIIDNHIDWKFIKSSFYYTPISDDIKMKLKLECIPKNTVASGPSVAVITKNKVEAGPGPCPFETRHLFTEKKLKNKSFRCVTYNILADLYCDSDYTRAVLHPYCPPYALEIDYRKQLVLKELIGYNADIICLQEVDIKVFNYSLSSFLETDGLKGLFYKKGKLVAEGLACFYREDRFRCIEDEEILLSSAIQTESYLKSIWDAIKHNEKLCVRLLDRSTVASATILQSCDNENEIVVVGNTHLYFHPDADHIRLIQGGIVIYWLNNIVTKLQKKYVDKRISTIVCGDFNSDPLSGIYKLYTTGSAPSTLADWKSNEEQAISGLSLNQPIALGSACGTPQYTNFTEGFAECLDYIYYDKKNLDVEQVVPFPSLEELKAHTALPSIVFPSDHIAVVSDLRFKST</sequence>
<keyword evidence="4" id="KW-0507">mRNA processing</keyword>
<dbReference type="Proteomes" id="UP001497472">
    <property type="component" value="Unassembled WGS sequence"/>
</dbReference>
<dbReference type="Pfam" id="PF03372">
    <property type="entry name" value="Exo_endo_phos"/>
    <property type="match status" value="1"/>
</dbReference>
<evidence type="ECO:0000256" key="3">
    <source>
        <dbReference type="ARBA" id="ARBA00022553"/>
    </source>
</evidence>
<keyword evidence="10" id="KW-0809">Transit peptide</keyword>
<evidence type="ECO:0000313" key="17">
    <source>
        <dbReference type="Proteomes" id="UP001497472"/>
    </source>
</evidence>
<keyword evidence="8" id="KW-0269">Exonuclease</keyword>
<evidence type="ECO:0000256" key="2">
    <source>
        <dbReference type="ARBA" id="ARBA00004305"/>
    </source>
</evidence>
<keyword evidence="5" id="KW-0540">Nuclease</keyword>
<dbReference type="GO" id="GO:0005759">
    <property type="term" value="C:mitochondrial matrix"/>
    <property type="evidence" value="ECO:0007669"/>
    <property type="project" value="UniProtKB-SubCell"/>
</dbReference>
<evidence type="ECO:0000256" key="11">
    <source>
        <dbReference type="ARBA" id="ARBA00023128"/>
    </source>
</evidence>
<keyword evidence="3" id="KW-0597">Phosphoprotein</keyword>
<dbReference type="PANTHER" id="PTHR12121:SF37">
    <property type="entry name" value="2',5'-PHOSPHODIESTERASE 12"/>
    <property type="match status" value="1"/>
</dbReference>
<name>A0AAV1JMR0_9NEOP</name>